<dbReference type="InterPro" id="IPR023753">
    <property type="entry name" value="FAD/NAD-binding_dom"/>
</dbReference>
<reference evidence="7" key="1">
    <citation type="submission" date="2022-07" db="EMBL/GenBank/DDBJ databases">
        <title>Phylogenomic reconstructions and comparative analyses of Kickxellomycotina fungi.</title>
        <authorList>
            <person name="Reynolds N.K."/>
            <person name="Stajich J.E."/>
            <person name="Barry K."/>
            <person name="Grigoriev I.V."/>
            <person name="Crous P."/>
            <person name="Smith M.E."/>
        </authorList>
    </citation>
    <scope>NUCLEOTIDE SEQUENCE</scope>
    <source>
        <strain evidence="7">NRRL 3115</strain>
    </source>
</reference>
<evidence type="ECO:0000256" key="2">
    <source>
        <dbReference type="ARBA" id="ARBA00022630"/>
    </source>
</evidence>
<accession>A0A9W8GD79</accession>
<feature type="compositionally biased region" description="Polar residues" evidence="5">
    <location>
        <begin position="1"/>
        <end position="15"/>
    </location>
</feature>
<feature type="compositionally biased region" description="Low complexity" evidence="5">
    <location>
        <begin position="584"/>
        <end position="595"/>
    </location>
</feature>
<dbReference type="EMBL" id="JANBTW010000001">
    <property type="protein sequence ID" value="KAJ2681139.1"/>
    <property type="molecule type" value="Genomic_DNA"/>
</dbReference>
<dbReference type="SUPFAM" id="SSF51905">
    <property type="entry name" value="FAD/NAD(P)-binding domain"/>
    <property type="match status" value="2"/>
</dbReference>
<evidence type="ECO:0000256" key="3">
    <source>
        <dbReference type="ARBA" id="ARBA00022827"/>
    </source>
</evidence>
<dbReference type="PRINTS" id="PR00368">
    <property type="entry name" value="FADPNR"/>
</dbReference>
<dbReference type="PRINTS" id="PR00469">
    <property type="entry name" value="PNDRDTASEII"/>
</dbReference>
<proteinExistence type="inferred from homology"/>
<dbReference type="Pfam" id="PF07992">
    <property type="entry name" value="Pyr_redox_2"/>
    <property type="match status" value="1"/>
</dbReference>
<keyword evidence="2" id="KW-0285">Flavoprotein</keyword>
<comment type="similarity">
    <text evidence="1">Belongs to the FAD-dependent oxidoreductase family.</text>
</comment>
<feature type="compositionally biased region" description="Polar residues" evidence="5">
    <location>
        <begin position="674"/>
        <end position="688"/>
    </location>
</feature>
<evidence type="ECO:0000256" key="1">
    <source>
        <dbReference type="ARBA" id="ARBA00006442"/>
    </source>
</evidence>
<feature type="compositionally biased region" description="Basic and acidic residues" evidence="5">
    <location>
        <begin position="598"/>
        <end position="607"/>
    </location>
</feature>
<dbReference type="GO" id="GO:0004174">
    <property type="term" value="F:electron-transferring-flavoprotein dehydrogenase activity"/>
    <property type="evidence" value="ECO:0007669"/>
    <property type="project" value="TreeGrafter"/>
</dbReference>
<dbReference type="PANTHER" id="PTHR43735:SF3">
    <property type="entry name" value="FERROPTOSIS SUPPRESSOR PROTEIN 1"/>
    <property type="match status" value="1"/>
</dbReference>
<dbReference type="PANTHER" id="PTHR43735">
    <property type="entry name" value="APOPTOSIS-INDUCING FACTOR 1"/>
    <property type="match status" value="1"/>
</dbReference>
<dbReference type="GO" id="GO:0050660">
    <property type="term" value="F:flavin adenine dinucleotide binding"/>
    <property type="evidence" value="ECO:0007669"/>
    <property type="project" value="TreeGrafter"/>
</dbReference>
<protein>
    <recommendedName>
        <fullName evidence="6">FAD/NAD(P)-binding domain-containing protein</fullName>
    </recommendedName>
</protein>
<dbReference type="OrthoDB" id="202203at2759"/>
<evidence type="ECO:0000313" key="8">
    <source>
        <dbReference type="Proteomes" id="UP001151518"/>
    </source>
</evidence>
<feature type="region of interest" description="Disordered" evidence="5">
    <location>
        <begin position="1"/>
        <end position="26"/>
    </location>
</feature>
<feature type="region of interest" description="Disordered" evidence="5">
    <location>
        <begin position="674"/>
        <end position="699"/>
    </location>
</feature>
<dbReference type="GO" id="GO:0005737">
    <property type="term" value="C:cytoplasm"/>
    <property type="evidence" value="ECO:0007669"/>
    <property type="project" value="TreeGrafter"/>
</dbReference>
<comment type="caution">
    <text evidence="7">The sequence shown here is derived from an EMBL/GenBank/DDBJ whole genome shotgun (WGS) entry which is preliminary data.</text>
</comment>
<evidence type="ECO:0000256" key="5">
    <source>
        <dbReference type="SAM" id="MobiDB-lite"/>
    </source>
</evidence>
<keyword evidence="3" id="KW-0274">FAD</keyword>
<evidence type="ECO:0000313" key="7">
    <source>
        <dbReference type="EMBL" id="KAJ2681139.1"/>
    </source>
</evidence>
<evidence type="ECO:0000259" key="6">
    <source>
        <dbReference type="Pfam" id="PF07992"/>
    </source>
</evidence>
<name>A0A9W8GD79_9FUNG</name>
<feature type="compositionally biased region" description="Polar residues" evidence="5">
    <location>
        <begin position="754"/>
        <end position="768"/>
    </location>
</feature>
<dbReference type="InterPro" id="IPR036188">
    <property type="entry name" value="FAD/NAD-bd_sf"/>
</dbReference>
<sequence length="768" mass="85469">MLTAPNSPTSAQEAIQRQHHRQNTDTKQDLAAAAYNGFNMAPSENNRARHYSIDPTIHLHNMNIARTSKTFHILIIGGSFAGIRAAQELEHLLLPHIATITVVERRDQYFYNLGALRTMAKPELIDLVWLPYDNIFRYPHNKVIKGEVSSVYSNSIILNDGRKLDFDALLVATGSIYPPPCKVETTSSVKGKAELRMFSEMVRSSDSILVIGGGPTGVGLAAEIATEYPSKVVIIVHSGPRLMSTETNSKSMSRKAHKRLKALGVKVYLNERVIIPENEPLKHRVEGRWLKTSKGRMIFSHFQFLCNGITFNTSFMDTLDPVFTHKMIDSKTKQIRVLPTLQINHPELPWVFAAGDVCNTAGEKQAYRADSQGAHVARCMARMAEAWYHGSSKWFDVPLKQWHDPAQFMAVAMGPNSGVTETPWIVLGDIPTRIMKSKELFLARRYKEFNLEFPGMPKYLNNGSGRDMSLASRSPGTANCPDAHVANEGGSRCYEMGQRQRQKQQRQQQRIWTRGGVVTDLTHEIYDATHAMANASIDAADSLDNRFDGERVSISRPNFNQAQHNAVAFPYAEYYYSRHQNSPSESDVSDTGEGSSSEEERVLHDIIDSSSICPKSMKLRTKHTKSISSRSSQSSKSSHNSHKSSRVNAGGTHEMAFGSSVSVNTTHTRLSAASSGCSKANSHTSTLMQGPVLPRSTKERTVYSTRSFFKSHDAIIREEGSEHSIKNDLTLPTPPLQNKRGIEPSFYPQAMGSGRSSSTATIHLEQYN</sequence>
<feature type="region of interest" description="Disordered" evidence="5">
    <location>
        <begin position="747"/>
        <end position="768"/>
    </location>
</feature>
<evidence type="ECO:0000256" key="4">
    <source>
        <dbReference type="ARBA" id="ARBA00023002"/>
    </source>
</evidence>
<feature type="compositionally biased region" description="Low complexity" evidence="5">
    <location>
        <begin position="626"/>
        <end position="638"/>
    </location>
</feature>
<gene>
    <name evidence="7" type="ORF">GGI25_000094</name>
</gene>
<dbReference type="AlphaFoldDB" id="A0A9W8GD79"/>
<dbReference type="Proteomes" id="UP001151518">
    <property type="component" value="Unassembled WGS sequence"/>
</dbReference>
<keyword evidence="4" id="KW-0560">Oxidoreductase</keyword>
<feature type="region of interest" description="Disordered" evidence="5">
    <location>
        <begin position="580"/>
        <end position="652"/>
    </location>
</feature>
<dbReference type="Gene3D" id="3.50.50.100">
    <property type="match status" value="1"/>
</dbReference>
<organism evidence="7 8">
    <name type="scientific">Coemansia spiralis</name>
    <dbReference type="NCBI Taxonomy" id="417178"/>
    <lineage>
        <taxon>Eukaryota</taxon>
        <taxon>Fungi</taxon>
        <taxon>Fungi incertae sedis</taxon>
        <taxon>Zoopagomycota</taxon>
        <taxon>Kickxellomycotina</taxon>
        <taxon>Kickxellomycetes</taxon>
        <taxon>Kickxellales</taxon>
        <taxon>Kickxellaceae</taxon>
        <taxon>Coemansia</taxon>
    </lineage>
</organism>
<feature type="domain" description="FAD/NAD(P)-binding" evidence="6">
    <location>
        <begin position="72"/>
        <end position="373"/>
    </location>
</feature>